<protein>
    <submittedName>
        <fullName evidence="2">Thioredoxin domain-containing protein</fullName>
    </submittedName>
</protein>
<dbReference type="Gene3D" id="3.40.30.10">
    <property type="entry name" value="Glutaredoxin"/>
    <property type="match status" value="1"/>
</dbReference>
<dbReference type="CDD" id="cd02955">
    <property type="entry name" value="SSP411"/>
    <property type="match status" value="1"/>
</dbReference>
<dbReference type="AlphaFoldDB" id="A0A2W4WB36"/>
<dbReference type="SUPFAM" id="SSF48208">
    <property type="entry name" value="Six-hairpin glycosidases"/>
    <property type="match status" value="1"/>
</dbReference>
<comment type="caution">
    <text evidence="2">The sequence shown here is derived from an EMBL/GenBank/DDBJ whole genome shotgun (WGS) entry which is preliminary data.</text>
</comment>
<evidence type="ECO:0000313" key="3">
    <source>
        <dbReference type="Proteomes" id="UP000249354"/>
    </source>
</evidence>
<dbReference type="EMBL" id="QBMC01000040">
    <property type="protein sequence ID" value="PZO19645.1"/>
    <property type="molecule type" value="Genomic_DNA"/>
</dbReference>
<reference evidence="2 3" key="2">
    <citation type="submission" date="2018-06" db="EMBL/GenBank/DDBJ databases">
        <title>Metagenomic assembly of (sub)arctic Cyanobacteria and their associated microbiome from non-axenic cultures.</title>
        <authorList>
            <person name="Baurain D."/>
        </authorList>
    </citation>
    <scope>NUCLEOTIDE SEQUENCE [LARGE SCALE GENOMIC DNA]</scope>
    <source>
        <strain evidence="2">ULC129bin1</strain>
    </source>
</reference>
<dbReference type="SUPFAM" id="SSF52833">
    <property type="entry name" value="Thioredoxin-like"/>
    <property type="match status" value="1"/>
</dbReference>
<accession>A0A2W4WB36</accession>
<dbReference type="InterPro" id="IPR004879">
    <property type="entry name" value="Ssp411-like_TRX"/>
</dbReference>
<organism evidence="2 3">
    <name type="scientific">Leptolyngbya foveolarum</name>
    <dbReference type="NCBI Taxonomy" id="47253"/>
    <lineage>
        <taxon>Bacteria</taxon>
        <taxon>Bacillati</taxon>
        <taxon>Cyanobacteriota</taxon>
        <taxon>Cyanophyceae</taxon>
        <taxon>Leptolyngbyales</taxon>
        <taxon>Leptolyngbyaceae</taxon>
        <taxon>Leptolyngbya group</taxon>
        <taxon>Leptolyngbya</taxon>
    </lineage>
</organism>
<proteinExistence type="predicted"/>
<reference evidence="3" key="1">
    <citation type="submission" date="2018-04" db="EMBL/GenBank/DDBJ databases">
        <authorList>
            <person name="Cornet L."/>
        </authorList>
    </citation>
    <scope>NUCLEOTIDE SEQUENCE [LARGE SCALE GENOMIC DNA]</scope>
</reference>
<feature type="domain" description="Spermatogenesis-associated protein 20-like TRX" evidence="1">
    <location>
        <begin position="2"/>
        <end position="164"/>
    </location>
</feature>
<dbReference type="PANTHER" id="PTHR42899:SF1">
    <property type="entry name" value="SPERMATOGENESIS-ASSOCIATED PROTEIN 20"/>
    <property type="match status" value="1"/>
</dbReference>
<dbReference type="GO" id="GO:0005975">
    <property type="term" value="P:carbohydrate metabolic process"/>
    <property type="evidence" value="ECO:0007669"/>
    <property type="project" value="InterPro"/>
</dbReference>
<dbReference type="PIRSF" id="PIRSF006402">
    <property type="entry name" value="UCP006402_thioredoxin"/>
    <property type="match status" value="1"/>
</dbReference>
<evidence type="ECO:0000259" key="1">
    <source>
        <dbReference type="Pfam" id="PF03190"/>
    </source>
</evidence>
<sequence length="709" mass="78953">MTNRLAQSSSLYLRKHAENPVDWWPWCDEALQTAERQNKPIFLSIGYSSCHWCTVMEGEAFSDGDIAQYLNENFLPIKVDREERPDIDSIYMQALQMIAGQGGWPLNIFLTPGDRIPFYGGTYFPVTSKYGRPGFLQILEALRNLYDTDPEKVASVKSQILDGLTQSSQLSAGTVSPALLPVGIAACGKALMPFDMSNRFPMIPYAQLVLQGDRLLQEIELETPIDGLHLAHQRALNLVTGGIFDHVAGGFHRYTVDTTWTVPHFEKMLYDNGLIIEFLSEIWRSGKQEKAIFRAVDKTVDWLKREMRFSSGEASPTPEGFFYAAQDADNFAQPDDAEPEEGDFYVWKFSELETLLETDELAELKAEFAVSDRGNFEGHNVLQRKGTHPLSPVLEDALAKLFQARYGKLPTDLATFPPAVDAEMAKSTVWSGRIPPVTDTKMIVAWNALMISGLAKAAAVFERSDYLELAIQTTRYIQQNQQIDQVFYRLNYNGKAAVAAQSEDYALFIKALLDVQQASLVFDDYRENADEWLGSAIALQTQFDQQLGTEQGGYLNAIGEDLIVQEKTYQDSAVPAANGIAIASLVRLFLLTEDQTYLDRAETALKAFSTVLEKAPRACPSLLSALDWFTHPTLIRTTTEPLKALMKQPLPTAIIKLETTMPQSNLVKSTETVIALVCQGLACKKPATSLEMMNAQIAQSQGLLALSNE</sequence>
<dbReference type="Proteomes" id="UP000249354">
    <property type="component" value="Unassembled WGS sequence"/>
</dbReference>
<name>A0A2W4WB36_9CYAN</name>
<evidence type="ECO:0000313" key="2">
    <source>
        <dbReference type="EMBL" id="PZO19645.1"/>
    </source>
</evidence>
<gene>
    <name evidence="2" type="ORF">DCF25_08050</name>
</gene>
<dbReference type="PANTHER" id="PTHR42899">
    <property type="entry name" value="SPERMATOGENESIS-ASSOCIATED PROTEIN 20"/>
    <property type="match status" value="1"/>
</dbReference>
<dbReference type="InterPro" id="IPR036249">
    <property type="entry name" value="Thioredoxin-like_sf"/>
</dbReference>
<dbReference type="InterPro" id="IPR008928">
    <property type="entry name" value="6-hairpin_glycosidase_sf"/>
</dbReference>
<dbReference type="InterPro" id="IPR024705">
    <property type="entry name" value="Ssp411"/>
</dbReference>
<dbReference type="Pfam" id="PF03190">
    <property type="entry name" value="Thioredox_DsbH"/>
    <property type="match status" value="1"/>
</dbReference>